<proteinExistence type="predicted"/>
<protein>
    <submittedName>
        <fullName evidence="1">Uncharacterized protein</fullName>
    </submittedName>
</protein>
<evidence type="ECO:0000313" key="1">
    <source>
        <dbReference type="EMBL" id="GFS71078.1"/>
    </source>
</evidence>
<dbReference type="OrthoDB" id="6422273at2759"/>
<evidence type="ECO:0000313" key="2">
    <source>
        <dbReference type="Proteomes" id="UP000887013"/>
    </source>
</evidence>
<name>A0A8X6MPH8_NEPPI</name>
<keyword evidence="2" id="KW-1185">Reference proteome</keyword>
<dbReference type="EMBL" id="BMAW01000852">
    <property type="protein sequence ID" value="GFS71078.1"/>
    <property type="molecule type" value="Genomic_DNA"/>
</dbReference>
<comment type="caution">
    <text evidence="1">The sequence shown here is derived from an EMBL/GenBank/DDBJ whole genome shotgun (WGS) entry which is preliminary data.</text>
</comment>
<gene>
    <name evidence="1" type="primary">AVEN_102025_1</name>
    <name evidence="1" type="ORF">NPIL_143981</name>
</gene>
<dbReference type="AlphaFoldDB" id="A0A8X6MPH8"/>
<organism evidence="1 2">
    <name type="scientific">Nephila pilipes</name>
    <name type="common">Giant wood spider</name>
    <name type="synonym">Nephila maculata</name>
    <dbReference type="NCBI Taxonomy" id="299642"/>
    <lineage>
        <taxon>Eukaryota</taxon>
        <taxon>Metazoa</taxon>
        <taxon>Ecdysozoa</taxon>
        <taxon>Arthropoda</taxon>
        <taxon>Chelicerata</taxon>
        <taxon>Arachnida</taxon>
        <taxon>Araneae</taxon>
        <taxon>Araneomorphae</taxon>
        <taxon>Entelegynae</taxon>
        <taxon>Araneoidea</taxon>
        <taxon>Nephilidae</taxon>
        <taxon>Nephila</taxon>
    </lineage>
</organism>
<reference evidence="1" key="1">
    <citation type="submission" date="2020-08" db="EMBL/GenBank/DDBJ databases">
        <title>Multicomponent nature underlies the extraordinary mechanical properties of spider dragline silk.</title>
        <authorList>
            <person name="Kono N."/>
            <person name="Nakamura H."/>
            <person name="Mori M."/>
            <person name="Yoshida Y."/>
            <person name="Ohtoshi R."/>
            <person name="Malay A.D."/>
            <person name="Moran D.A.P."/>
            <person name="Tomita M."/>
            <person name="Numata K."/>
            <person name="Arakawa K."/>
        </authorList>
    </citation>
    <scope>NUCLEOTIDE SEQUENCE</scope>
</reference>
<accession>A0A8X6MPH8</accession>
<sequence length="148" mass="17286">MASTFKYEFYKGKPVVSQKFSPRPSSSNNCIYRETLQTKDKNLPVDVFKLYSGPILNPSMQVIEQHTYSELITKKNKPEKGGLCKYFRSSESEYCFSCLQELLLLQKKRIRENKMKSKKTMEDVENLIKLRINNSSISDMSSKYSRIE</sequence>
<dbReference type="Proteomes" id="UP000887013">
    <property type="component" value="Unassembled WGS sequence"/>
</dbReference>